<evidence type="ECO:0000259" key="7">
    <source>
        <dbReference type="PROSITE" id="PS51900"/>
    </source>
</evidence>
<comment type="similarity">
    <text evidence="1">Belongs to the 'phage' integrase family.</text>
</comment>
<dbReference type="InterPro" id="IPR038488">
    <property type="entry name" value="Integrase_DNA-bd_sf"/>
</dbReference>
<dbReference type="InterPro" id="IPR025166">
    <property type="entry name" value="Integrase_DNA_bind_dom"/>
</dbReference>
<dbReference type="Proteomes" id="UP001597124">
    <property type="component" value="Unassembled WGS sequence"/>
</dbReference>
<dbReference type="PROSITE" id="PS51900">
    <property type="entry name" value="CB"/>
    <property type="match status" value="1"/>
</dbReference>
<proteinExistence type="inferred from homology"/>
<keyword evidence="2" id="KW-0229">DNA integration</keyword>
<dbReference type="Pfam" id="PF13356">
    <property type="entry name" value="Arm-DNA-bind_3"/>
    <property type="match status" value="1"/>
</dbReference>
<evidence type="ECO:0000256" key="2">
    <source>
        <dbReference type="ARBA" id="ARBA00022908"/>
    </source>
</evidence>
<evidence type="ECO:0000259" key="6">
    <source>
        <dbReference type="PROSITE" id="PS51898"/>
    </source>
</evidence>
<evidence type="ECO:0000256" key="5">
    <source>
        <dbReference type="PROSITE-ProRule" id="PRU01248"/>
    </source>
</evidence>
<dbReference type="InterPro" id="IPR013762">
    <property type="entry name" value="Integrase-like_cat_sf"/>
</dbReference>
<reference evidence="9" key="1">
    <citation type="journal article" date="2019" name="Int. J. Syst. Evol. Microbiol.">
        <title>The Global Catalogue of Microorganisms (GCM) 10K type strain sequencing project: providing services to taxonomists for standard genome sequencing and annotation.</title>
        <authorList>
            <consortium name="The Broad Institute Genomics Platform"/>
            <consortium name="The Broad Institute Genome Sequencing Center for Infectious Disease"/>
            <person name="Wu L."/>
            <person name="Ma J."/>
        </authorList>
    </citation>
    <scope>NUCLEOTIDE SEQUENCE [LARGE SCALE GENOMIC DNA]</scope>
    <source>
        <strain evidence="9">CCUG 52537</strain>
    </source>
</reference>
<dbReference type="InterPro" id="IPR010998">
    <property type="entry name" value="Integrase_recombinase_N"/>
</dbReference>
<dbReference type="SUPFAM" id="SSF56349">
    <property type="entry name" value="DNA breaking-rejoining enzymes"/>
    <property type="match status" value="1"/>
</dbReference>
<accession>A0ABW3BY98</accession>
<dbReference type="PROSITE" id="PS51898">
    <property type="entry name" value="TYR_RECOMBINASE"/>
    <property type="match status" value="1"/>
</dbReference>
<dbReference type="EMBL" id="JBHTIK010000001">
    <property type="protein sequence ID" value="MFD0847086.1"/>
    <property type="molecule type" value="Genomic_DNA"/>
</dbReference>
<organism evidence="8 9">
    <name type="scientific">Sphingosinicella xenopeptidilytica</name>
    <dbReference type="NCBI Taxonomy" id="364098"/>
    <lineage>
        <taxon>Bacteria</taxon>
        <taxon>Pseudomonadati</taxon>
        <taxon>Pseudomonadota</taxon>
        <taxon>Alphaproteobacteria</taxon>
        <taxon>Sphingomonadales</taxon>
        <taxon>Sphingosinicellaceae</taxon>
        <taxon>Sphingosinicella</taxon>
    </lineage>
</organism>
<keyword evidence="3 5" id="KW-0238">DNA-binding</keyword>
<dbReference type="PANTHER" id="PTHR30629">
    <property type="entry name" value="PROPHAGE INTEGRASE"/>
    <property type="match status" value="1"/>
</dbReference>
<keyword evidence="4" id="KW-0233">DNA recombination</keyword>
<protein>
    <submittedName>
        <fullName evidence="8">Tyrosine-type recombinase/integrase</fullName>
    </submittedName>
</protein>
<dbReference type="Pfam" id="PF22022">
    <property type="entry name" value="Phage_int_M"/>
    <property type="match status" value="1"/>
</dbReference>
<comment type="caution">
    <text evidence="8">The sequence shown here is derived from an EMBL/GenBank/DDBJ whole genome shotgun (WGS) entry which is preliminary data.</text>
</comment>
<dbReference type="CDD" id="cd00801">
    <property type="entry name" value="INT_P4_C"/>
    <property type="match status" value="1"/>
</dbReference>
<feature type="domain" description="Tyr recombinase" evidence="6">
    <location>
        <begin position="202"/>
        <end position="385"/>
    </location>
</feature>
<dbReference type="InterPro" id="IPR011010">
    <property type="entry name" value="DNA_brk_join_enz"/>
</dbReference>
<dbReference type="PANTHER" id="PTHR30629:SF2">
    <property type="entry name" value="PROPHAGE INTEGRASE INTS-RELATED"/>
    <property type="match status" value="1"/>
</dbReference>
<dbReference type="InterPro" id="IPR044068">
    <property type="entry name" value="CB"/>
</dbReference>
<dbReference type="InterPro" id="IPR050808">
    <property type="entry name" value="Phage_Integrase"/>
</dbReference>
<dbReference type="Pfam" id="PF00589">
    <property type="entry name" value="Phage_integrase"/>
    <property type="match status" value="1"/>
</dbReference>
<evidence type="ECO:0000313" key="9">
    <source>
        <dbReference type="Proteomes" id="UP001597124"/>
    </source>
</evidence>
<feature type="domain" description="Core-binding (CB)" evidence="7">
    <location>
        <begin position="97"/>
        <end position="178"/>
    </location>
</feature>
<dbReference type="Gene3D" id="1.10.443.10">
    <property type="entry name" value="Intergrase catalytic core"/>
    <property type="match status" value="1"/>
</dbReference>
<evidence type="ECO:0000313" key="8">
    <source>
        <dbReference type="EMBL" id="MFD0847086.1"/>
    </source>
</evidence>
<dbReference type="InterPro" id="IPR053876">
    <property type="entry name" value="Phage_int_M"/>
</dbReference>
<name>A0ABW3BY98_SPHXN</name>
<sequence>MLTDAVIRRLKCREKPYKVADMYGLYLLMHPKGARYWRFDYRHAGKRGTLALGVYPEVSLKEAREKRANAGKMLDKGLNPSAYKKLTSGIASLEGGDSFKAVADEWLAKIEAEGRAAATMEKLRWLLSFAEPLIGTCPIGKLTAPEFLTVLRTVEVRGRYETARRLRSTFSSVLRYAIATGRAKRDVTVDLRGALIAPKVTHRAAIIEPTKVGALLRAIEGYEGQPAVEYALKIAPHVFVRPGELRNAEWDEFDAEEAVWTIPASKMKMGREHKVPLSKQVLDLLERLYAVTGNSRYLFPSVRSNDRPISENTVNAALRRLGYDKTEMTGHGFRALASTLLNESRKWHPDAIERQLAHIENNDVRRAYLRGAHWPERVRMMQYWSDYLDQLRAKGNAARGKFGRERFGQAAERPMFGRREAL</sequence>
<gene>
    <name evidence="8" type="ORF">ACFQ00_01995</name>
</gene>
<evidence type="ECO:0000256" key="3">
    <source>
        <dbReference type="ARBA" id="ARBA00023125"/>
    </source>
</evidence>
<evidence type="ECO:0000256" key="1">
    <source>
        <dbReference type="ARBA" id="ARBA00008857"/>
    </source>
</evidence>
<keyword evidence="9" id="KW-1185">Reference proteome</keyword>
<dbReference type="RefSeq" id="WP_381485417.1">
    <property type="nucleotide sequence ID" value="NZ_JBHTIK010000001.1"/>
</dbReference>
<evidence type="ECO:0000256" key="4">
    <source>
        <dbReference type="ARBA" id="ARBA00023172"/>
    </source>
</evidence>
<dbReference type="InterPro" id="IPR002104">
    <property type="entry name" value="Integrase_catalytic"/>
</dbReference>
<dbReference type="Gene3D" id="1.10.150.130">
    <property type="match status" value="1"/>
</dbReference>
<dbReference type="Gene3D" id="3.30.160.390">
    <property type="entry name" value="Integrase, DNA-binding domain"/>
    <property type="match status" value="1"/>
</dbReference>